<evidence type="ECO:0000259" key="3">
    <source>
        <dbReference type="PROSITE" id="PS50157"/>
    </source>
</evidence>
<dbReference type="GO" id="GO:0010090">
    <property type="term" value="P:trichome morphogenesis"/>
    <property type="evidence" value="ECO:0007669"/>
    <property type="project" value="InterPro"/>
</dbReference>
<dbReference type="PROSITE" id="PS00028">
    <property type="entry name" value="ZINC_FINGER_C2H2_1"/>
    <property type="match status" value="1"/>
</dbReference>
<evidence type="ECO:0000313" key="5">
    <source>
        <dbReference type="Proteomes" id="UP000489600"/>
    </source>
</evidence>
<sequence>MDPIDNEMLSSGSSHTSGVSHDGYAIESIERSKYKCKYCPKKFSTGRALAGHQNAHTREKDLMTRQRDLMVRHLNMSAPVQHPFGQSPNQYSVPPGFEQPLYRVTDMVNHSDIFEQCIRAQRYRSNFAGLQTDPSLGIMGQSWVPTEPPSQPAMAQPQAQPQSSLVSLDLRLGIGSSAQTQAGPKKPTRATKVANGKEADDPLSLRL</sequence>
<dbReference type="OrthoDB" id="1106606at2759"/>
<keyword evidence="5" id="KW-1185">Reference proteome</keyword>
<comment type="caution">
    <text evidence="4">The sequence shown here is derived from an EMBL/GenBank/DDBJ whole genome shotgun (WGS) entry which is preliminary data.</text>
</comment>
<feature type="region of interest" description="Disordered" evidence="2">
    <location>
        <begin position="1"/>
        <end position="20"/>
    </location>
</feature>
<evidence type="ECO:0000313" key="4">
    <source>
        <dbReference type="EMBL" id="VVB13288.1"/>
    </source>
</evidence>
<dbReference type="PANTHER" id="PTHR46353">
    <property type="entry name" value="ZINC FINGER PROTEIN 5"/>
    <property type="match status" value="1"/>
</dbReference>
<keyword evidence="1" id="KW-0862">Zinc</keyword>
<dbReference type="InterPro" id="IPR036236">
    <property type="entry name" value="Znf_C2H2_sf"/>
</dbReference>
<feature type="compositionally biased region" description="Low complexity" evidence="2">
    <location>
        <begin position="152"/>
        <end position="164"/>
    </location>
</feature>
<keyword evidence="1" id="KW-0479">Metal-binding</keyword>
<dbReference type="Gene3D" id="3.30.160.60">
    <property type="entry name" value="Classic Zinc Finger"/>
    <property type="match status" value="1"/>
</dbReference>
<dbReference type="GO" id="GO:0000976">
    <property type="term" value="F:transcription cis-regulatory region binding"/>
    <property type="evidence" value="ECO:0007669"/>
    <property type="project" value="TreeGrafter"/>
</dbReference>
<dbReference type="GO" id="GO:0008270">
    <property type="term" value="F:zinc ion binding"/>
    <property type="evidence" value="ECO:0007669"/>
    <property type="project" value="UniProtKB-KW"/>
</dbReference>
<name>A0A565CHU5_9BRAS</name>
<dbReference type="AlphaFoldDB" id="A0A565CHU5"/>
<dbReference type="InterPro" id="IPR013087">
    <property type="entry name" value="Znf_C2H2_type"/>
</dbReference>
<reference evidence="4" key="1">
    <citation type="submission" date="2019-07" db="EMBL/GenBank/DDBJ databases">
        <authorList>
            <person name="Dittberner H."/>
        </authorList>
    </citation>
    <scope>NUCLEOTIDE SEQUENCE [LARGE SCALE GENOMIC DNA]</scope>
</reference>
<dbReference type="SUPFAM" id="SSF57667">
    <property type="entry name" value="beta-beta-alpha zinc fingers"/>
    <property type="match status" value="1"/>
</dbReference>
<feature type="region of interest" description="Disordered" evidence="2">
    <location>
        <begin position="140"/>
        <end position="207"/>
    </location>
</feature>
<feature type="compositionally biased region" description="Low complexity" evidence="2">
    <location>
        <begin position="10"/>
        <end position="20"/>
    </location>
</feature>
<dbReference type="GO" id="GO:0009740">
    <property type="term" value="P:gibberellic acid mediated signaling pathway"/>
    <property type="evidence" value="ECO:0007669"/>
    <property type="project" value="TreeGrafter"/>
</dbReference>
<evidence type="ECO:0000256" key="2">
    <source>
        <dbReference type="SAM" id="MobiDB-lite"/>
    </source>
</evidence>
<dbReference type="GO" id="GO:0003700">
    <property type="term" value="F:DNA-binding transcription factor activity"/>
    <property type="evidence" value="ECO:0007669"/>
    <property type="project" value="TreeGrafter"/>
</dbReference>
<organism evidence="4 5">
    <name type="scientific">Arabis nemorensis</name>
    <dbReference type="NCBI Taxonomy" id="586526"/>
    <lineage>
        <taxon>Eukaryota</taxon>
        <taxon>Viridiplantae</taxon>
        <taxon>Streptophyta</taxon>
        <taxon>Embryophyta</taxon>
        <taxon>Tracheophyta</taxon>
        <taxon>Spermatophyta</taxon>
        <taxon>Magnoliopsida</taxon>
        <taxon>eudicotyledons</taxon>
        <taxon>Gunneridae</taxon>
        <taxon>Pentapetalae</taxon>
        <taxon>rosids</taxon>
        <taxon>malvids</taxon>
        <taxon>Brassicales</taxon>
        <taxon>Brassicaceae</taxon>
        <taxon>Arabideae</taxon>
        <taxon>Arabis</taxon>
    </lineage>
</organism>
<gene>
    <name evidence="4" type="ORF">ANE_LOCUS23732</name>
</gene>
<dbReference type="PROSITE" id="PS50157">
    <property type="entry name" value="ZINC_FINGER_C2H2_2"/>
    <property type="match status" value="1"/>
</dbReference>
<feature type="domain" description="C2H2-type" evidence="3">
    <location>
        <begin position="34"/>
        <end position="61"/>
    </location>
</feature>
<dbReference type="GO" id="GO:0009736">
    <property type="term" value="P:cytokinin-activated signaling pathway"/>
    <property type="evidence" value="ECO:0007669"/>
    <property type="project" value="TreeGrafter"/>
</dbReference>
<accession>A0A565CHU5</accession>
<dbReference type="InterPro" id="IPR044299">
    <property type="entry name" value="GIS3/ZFP5/ZFP6"/>
</dbReference>
<proteinExistence type="predicted"/>
<dbReference type="EMBL" id="CABITT030000008">
    <property type="protein sequence ID" value="VVB13288.1"/>
    <property type="molecule type" value="Genomic_DNA"/>
</dbReference>
<protein>
    <recommendedName>
        <fullName evidence="3">C2H2-type domain-containing protein</fullName>
    </recommendedName>
</protein>
<keyword evidence="1" id="KW-0863">Zinc-finger</keyword>
<dbReference type="PANTHER" id="PTHR46353:SF23">
    <property type="entry name" value="C2H2 ZINC FINGER-CONTAINING PROTEIN-RELATED"/>
    <property type="match status" value="1"/>
</dbReference>
<dbReference type="GO" id="GO:0005634">
    <property type="term" value="C:nucleus"/>
    <property type="evidence" value="ECO:0007669"/>
    <property type="project" value="TreeGrafter"/>
</dbReference>
<evidence type="ECO:0000256" key="1">
    <source>
        <dbReference type="PROSITE-ProRule" id="PRU00042"/>
    </source>
</evidence>
<dbReference type="Proteomes" id="UP000489600">
    <property type="component" value="Unassembled WGS sequence"/>
</dbReference>